<keyword evidence="4 6" id="KW-1133">Transmembrane helix</keyword>
<feature type="transmembrane region" description="Helical" evidence="6">
    <location>
        <begin position="169"/>
        <end position="189"/>
    </location>
</feature>
<dbReference type="PROSITE" id="PS50850">
    <property type="entry name" value="MFS"/>
    <property type="match status" value="1"/>
</dbReference>
<dbReference type="GO" id="GO:0005886">
    <property type="term" value="C:plasma membrane"/>
    <property type="evidence" value="ECO:0007669"/>
    <property type="project" value="TreeGrafter"/>
</dbReference>
<dbReference type="AlphaFoldDB" id="A0LD05"/>
<dbReference type="eggNOG" id="COG2814">
    <property type="taxonomic scope" value="Bacteria"/>
</dbReference>
<keyword evidence="2" id="KW-0813">Transport</keyword>
<evidence type="ECO:0000256" key="4">
    <source>
        <dbReference type="ARBA" id="ARBA00022989"/>
    </source>
</evidence>
<dbReference type="Pfam" id="PF07690">
    <property type="entry name" value="MFS_1"/>
    <property type="match status" value="1"/>
</dbReference>
<keyword evidence="3 6" id="KW-0812">Transmembrane</keyword>
<comment type="subcellular location">
    <subcellularLocation>
        <location evidence="1">Membrane</location>
        <topology evidence="1">Multi-pass membrane protein</topology>
    </subcellularLocation>
</comment>
<feature type="transmembrane region" description="Helical" evidence="6">
    <location>
        <begin position="230"/>
        <end position="250"/>
    </location>
</feature>
<evidence type="ECO:0000256" key="1">
    <source>
        <dbReference type="ARBA" id="ARBA00004141"/>
    </source>
</evidence>
<evidence type="ECO:0000313" key="8">
    <source>
        <dbReference type="EMBL" id="ABK45848.1"/>
    </source>
</evidence>
<dbReference type="EMBL" id="CP000471">
    <property type="protein sequence ID" value="ABK45848.1"/>
    <property type="molecule type" value="Genomic_DNA"/>
</dbReference>
<evidence type="ECO:0000256" key="3">
    <source>
        <dbReference type="ARBA" id="ARBA00022692"/>
    </source>
</evidence>
<protein>
    <submittedName>
        <fullName evidence="8">Drug resistance transporter, Bcr/CflA subfamily</fullName>
    </submittedName>
</protein>
<dbReference type="Proteomes" id="UP000002586">
    <property type="component" value="Chromosome"/>
</dbReference>
<dbReference type="OrthoDB" id="9800416at2"/>
<feature type="transmembrane region" description="Helical" evidence="6">
    <location>
        <begin position="317"/>
        <end position="340"/>
    </location>
</feature>
<proteinExistence type="predicted"/>
<dbReference type="GO" id="GO:0022857">
    <property type="term" value="F:transmembrane transporter activity"/>
    <property type="evidence" value="ECO:0007669"/>
    <property type="project" value="InterPro"/>
</dbReference>
<keyword evidence="9" id="KW-1185">Reference proteome</keyword>
<dbReference type="CDD" id="cd17320">
    <property type="entry name" value="MFS_MdfA_MDR_like"/>
    <property type="match status" value="1"/>
</dbReference>
<evidence type="ECO:0000256" key="6">
    <source>
        <dbReference type="SAM" id="Phobius"/>
    </source>
</evidence>
<keyword evidence="5 6" id="KW-0472">Membrane</keyword>
<dbReference type="STRING" id="156889.Mmc1_3362"/>
<feature type="transmembrane region" description="Helical" evidence="6">
    <location>
        <begin position="16"/>
        <end position="35"/>
    </location>
</feature>
<gene>
    <name evidence="8" type="ordered locus">Mmc1_3362</name>
</gene>
<feature type="transmembrane region" description="Helical" evidence="6">
    <location>
        <begin position="256"/>
        <end position="273"/>
    </location>
</feature>
<accession>A0LD05</accession>
<feature type="transmembrane region" description="Helical" evidence="6">
    <location>
        <begin position="141"/>
        <end position="163"/>
    </location>
</feature>
<dbReference type="RefSeq" id="WP_011714907.1">
    <property type="nucleotide sequence ID" value="NC_008576.1"/>
</dbReference>
<feature type="transmembrane region" description="Helical" evidence="6">
    <location>
        <begin position="55"/>
        <end position="71"/>
    </location>
</feature>
<evidence type="ECO:0000259" key="7">
    <source>
        <dbReference type="PROSITE" id="PS50850"/>
    </source>
</evidence>
<feature type="transmembrane region" description="Helical" evidence="6">
    <location>
        <begin position="376"/>
        <end position="398"/>
    </location>
</feature>
<dbReference type="Gene3D" id="1.20.1720.10">
    <property type="entry name" value="Multidrug resistance protein D"/>
    <property type="match status" value="1"/>
</dbReference>
<sequence length="405" mass="43433">MSITTQPPHALPLREFVPLLALLIALVALSIDAMMPALDQIGTALQSSGPKENQLIISVMFAGFTCGQVIFSPISDTTGRKPMIILGLAIFMLGTLICIFAETSTTLLLGRFLEGLGISSPRTVSMALVRDLYAGRHMARIMSMVMALFILVPVIAPTLGQLILNLSHWRMIFILLLLTAVLVMVWFGLRQPETLSPNHRHPFSLSRLKSLFTEALSHPITRTYTVANGLIFGAFLGYLVSAQTIFQHLYHLGSAFPFYFGLMALSVGFASISNAKLVMRFGMRLLTIVALIGTVVTATVCLLVISWSANPLSLTGFILWGFLSFFCIGILMGNVTALALEPMGHLAGVASSVVGGLSSLMAVSLGTAIGQAFNGSVVPLISSFAVLNSVALITVLWCQARTAES</sequence>
<evidence type="ECO:0000256" key="2">
    <source>
        <dbReference type="ARBA" id="ARBA00022448"/>
    </source>
</evidence>
<dbReference type="InterPro" id="IPR011701">
    <property type="entry name" value="MFS"/>
</dbReference>
<organism evidence="8 9">
    <name type="scientific">Magnetococcus marinus (strain ATCC BAA-1437 / JCM 17883 / MC-1)</name>
    <dbReference type="NCBI Taxonomy" id="156889"/>
    <lineage>
        <taxon>Bacteria</taxon>
        <taxon>Pseudomonadati</taxon>
        <taxon>Pseudomonadota</taxon>
        <taxon>Magnetococcia</taxon>
        <taxon>Magnetococcales</taxon>
        <taxon>Magnetococcaceae</taxon>
        <taxon>Magnetococcus</taxon>
    </lineage>
</organism>
<feature type="transmembrane region" description="Helical" evidence="6">
    <location>
        <begin position="347"/>
        <end position="370"/>
    </location>
</feature>
<dbReference type="PANTHER" id="PTHR23502:SF132">
    <property type="entry name" value="POLYAMINE TRANSPORTER 2-RELATED"/>
    <property type="match status" value="1"/>
</dbReference>
<dbReference type="PANTHER" id="PTHR23502">
    <property type="entry name" value="MAJOR FACILITATOR SUPERFAMILY"/>
    <property type="match status" value="1"/>
</dbReference>
<feature type="transmembrane region" description="Helical" evidence="6">
    <location>
        <begin position="83"/>
        <end position="102"/>
    </location>
</feature>
<dbReference type="KEGG" id="mgm:Mmc1_3362"/>
<reference evidence="8 9" key="2">
    <citation type="journal article" date="2012" name="Int. J. Syst. Evol. Microbiol.">
        <title>Magnetococcus marinus gen. nov., sp. nov., a marine, magnetotactic bacterium that represents a novel lineage (Magnetococcaceae fam. nov.; Magnetococcales ord. nov.) at the base of the Alphaproteobacteria.</title>
        <authorList>
            <person name="Bazylinski D.A."/>
            <person name="Williams T.J."/>
            <person name="Lefevre C.T."/>
            <person name="Berg R.J."/>
            <person name="Zhang C.L."/>
            <person name="Bowser S.S."/>
            <person name="Dean A.J."/>
            <person name="Beveridge T.J."/>
        </authorList>
    </citation>
    <scope>NUCLEOTIDE SEQUENCE [LARGE SCALE GENOMIC DNA]</scope>
    <source>
        <strain evidence="9">ATCC BAA-1437 / JCM 17883 / MC-1</strain>
    </source>
</reference>
<reference evidence="9" key="1">
    <citation type="journal article" date="2009" name="Appl. Environ. Microbiol.">
        <title>Complete genome sequence of the chemolithoautotrophic marine magnetotactic coccus strain MC-1.</title>
        <authorList>
            <person name="Schubbe S."/>
            <person name="Williams T.J."/>
            <person name="Xie G."/>
            <person name="Kiss H.E."/>
            <person name="Brettin T.S."/>
            <person name="Martinez D."/>
            <person name="Ross C.A."/>
            <person name="Schuler D."/>
            <person name="Cox B.L."/>
            <person name="Nealson K.H."/>
            <person name="Bazylinski D.A."/>
        </authorList>
    </citation>
    <scope>NUCLEOTIDE SEQUENCE [LARGE SCALE GENOMIC DNA]</scope>
    <source>
        <strain evidence="9">ATCC BAA-1437 / JCM 17883 / MC-1</strain>
    </source>
</reference>
<feature type="transmembrane region" description="Helical" evidence="6">
    <location>
        <begin position="285"/>
        <end position="305"/>
    </location>
</feature>
<dbReference type="InterPro" id="IPR020846">
    <property type="entry name" value="MFS_dom"/>
</dbReference>
<dbReference type="HOGENOM" id="CLU_001265_47_0_5"/>
<dbReference type="InterPro" id="IPR036259">
    <property type="entry name" value="MFS_trans_sf"/>
</dbReference>
<evidence type="ECO:0000256" key="5">
    <source>
        <dbReference type="ARBA" id="ARBA00023136"/>
    </source>
</evidence>
<feature type="domain" description="Major facilitator superfamily (MFS) profile" evidence="7">
    <location>
        <begin position="16"/>
        <end position="405"/>
    </location>
</feature>
<name>A0LD05_MAGMM</name>
<dbReference type="SUPFAM" id="SSF103473">
    <property type="entry name" value="MFS general substrate transporter"/>
    <property type="match status" value="1"/>
</dbReference>
<evidence type="ECO:0000313" key="9">
    <source>
        <dbReference type="Proteomes" id="UP000002586"/>
    </source>
</evidence>